<evidence type="ECO:0000313" key="2">
    <source>
        <dbReference type="EMBL" id="APZ50562.1"/>
    </source>
</evidence>
<dbReference type="EMBL" id="CP015090">
    <property type="protein sequence ID" value="APZ50562.1"/>
    <property type="molecule type" value="Genomic_DNA"/>
</dbReference>
<protein>
    <submittedName>
        <fullName evidence="2">Carboxymethylenebutenolidase</fullName>
        <ecNumber evidence="2">3.1.1.45</ecNumber>
    </submittedName>
</protein>
<dbReference type="Pfam" id="PF01738">
    <property type="entry name" value="DLH"/>
    <property type="match status" value="1"/>
</dbReference>
<geneLocation type="plasmid" evidence="3">
    <name>ppaby2</name>
</geneLocation>
<proteinExistence type="predicted"/>
<dbReference type="Proteomes" id="UP000187059">
    <property type="component" value="Plasmid pPABY2"/>
</dbReference>
<dbReference type="InterPro" id="IPR029058">
    <property type="entry name" value="AB_hydrolase_fold"/>
</dbReference>
<dbReference type="GO" id="GO:0008806">
    <property type="term" value="F:carboxymethylenebutenolidase activity"/>
    <property type="evidence" value="ECO:0007669"/>
    <property type="project" value="UniProtKB-EC"/>
</dbReference>
<dbReference type="Gene3D" id="3.40.50.1820">
    <property type="entry name" value="alpha/beta hydrolase"/>
    <property type="match status" value="1"/>
</dbReference>
<evidence type="ECO:0000313" key="3">
    <source>
        <dbReference type="Proteomes" id="UP000187059"/>
    </source>
</evidence>
<dbReference type="SUPFAM" id="SSF53474">
    <property type="entry name" value="alpha/beta-Hydrolases"/>
    <property type="match status" value="1"/>
</dbReference>
<dbReference type="InterPro" id="IPR002925">
    <property type="entry name" value="Dienelactn_hydro"/>
</dbReference>
<dbReference type="OrthoDB" id="9771666at2"/>
<keyword evidence="3" id="KW-1185">Reference proteome</keyword>
<reference evidence="2 3" key="1">
    <citation type="submission" date="2016-04" db="EMBL/GenBank/DDBJ databases">
        <title>Deep-sea bacteria in the southern Pacific.</title>
        <authorList>
            <person name="Tang K."/>
        </authorList>
    </citation>
    <scope>NUCLEOTIDE SEQUENCE [LARGE SCALE GENOMIC DNA]</scope>
    <source>
        <strain evidence="2 3">JLT2014</strain>
        <plasmid evidence="3">ppaby2</plasmid>
    </source>
</reference>
<dbReference type="InterPro" id="IPR051049">
    <property type="entry name" value="Dienelactone_hydrolase-like"/>
</dbReference>
<accession>A0A1P8UMC7</accession>
<sequence length="222" mass="23868">MSDIELTASDGHRLGGYLALPDKTPRGGVVVIQEIFGVNVHIRDVCDRFAAEGYAALAPAIFDRIEPGFVSGYSPEEIAKARAFVPKLDIAACMLDVEAARAELAQYGKVGIVGFCLGGTIAFLGATRLPGIAAASGYYGRLIQEYADEVPQAPVILHYGALDKGIPPENYEDVRARRPETPVHVYEGADHGFNCDRRPSFEPESAKLAWARTMALFGAEIG</sequence>
<dbReference type="AlphaFoldDB" id="A0A1P8UMC7"/>
<keyword evidence="2" id="KW-0378">Hydrolase</keyword>
<organism evidence="2 3">
    <name type="scientific">Salipiger abyssi</name>
    <dbReference type="NCBI Taxonomy" id="1250539"/>
    <lineage>
        <taxon>Bacteria</taxon>
        <taxon>Pseudomonadati</taxon>
        <taxon>Pseudomonadota</taxon>
        <taxon>Alphaproteobacteria</taxon>
        <taxon>Rhodobacterales</taxon>
        <taxon>Roseobacteraceae</taxon>
        <taxon>Salipiger</taxon>
    </lineage>
</organism>
<evidence type="ECO:0000259" key="1">
    <source>
        <dbReference type="Pfam" id="PF01738"/>
    </source>
</evidence>
<dbReference type="KEGG" id="paby:Ga0080574_TMP228"/>
<dbReference type="PANTHER" id="PTHR46623:SF6">
    <property type="entry name" value="ALPHA_BETA-HYDROLASES SUPERFAMILY PROTEIN"/>
    <property type="match status" value="1"/>
</dbReference>
<dbReference type="PANTHER" id="PTHR46623">
    <property type="entry name" value="CARBOXYMETHYLENEBUTENOLIDASE-RELATED"/>
    <property type="match status" value="1"/>
</dbReference>
<keyword evidence="2" id="KW-0614">Plasmid</keyword>
<name>A0A1P8UMC7_9RHOB</name>
<feature type="domain" description="Dienelactone hydrolase" evidence="1">
    <location>
        <begin position="15"/>
        <end position="219"/>
    </location>
</feature>
<dbReference type="RefSeq" id="WP_076694341.1">
    <property type="nucleotide sequence ID" value="NZ_CP015090.1"/>
</dbReference>
<gene>
    <name evidence="2" type="ORF">Ga0080574_TMP228</name>
</gene>
<dbReference type="EC" id="3.1.1.45" evidence="2"/>